<evidence type="ECO:0000313" key="1">
    <source>
        <dbReference type="EMBL" id="MFD2205726.1"/>
    </source>
</evidence>
<accession>A0ABW5BLN9</accession>
<reference evidence="2" key="1">
    <citation type="journal article" date="2019" name="Int. J. Syst. Evol. Microbiol.">
        <title>The Global Catalogue of Microorganisms (GCM) 10K type strain sequencing project: providing services to taxonomists for standard genome sequencing and annotation.</title>
        <authorList>
            <consortium name="The Broad Institute Genomics Platform"/>
            <consortium name="The Broad Institute Genome Sequencing Center for Infectious Disease"/>
            <person name="Wu L."/>
            <person name="Ma J."/>
        </authorList>
    </citation>
    <scope>NUCLEOTIDE SEQUENCE [LARGE SCALE GENOMIC DNA]</scope>
    <source>
        <strain evidence="2">CGMCC 4.7192</strain>
    </source>
</reference>
<gene>
    <name evidence="1" type="ORF">ACFSKO_08895</name>
</gene>
<name>A0ABW5BLN9_9PROT</name>
<evidence type="ECO:0000313" key="2">
    <source>
        <dbReference type="Proteomes" id="UP001597294"/>
    </source>
</evidence>
<keyword evidence="2" id="KW-1185">Reference proteome</keyword>
<proteinExistence type="predicted"/>
<comment type="caution">
    <text evidence="1">The sequence shown here is derived from an EMBL/GenBank/DDBJ whole genome shotgun (WGS) entry which is preliminary data.</text>
</comment>
<protein>
    <submittedName>
        <fullName evidence="1">Uncharacterized protein</fullName>
    </submittedName>
</protein>
<dbReference type="RefSeq" id="WP_380250617.1">
    <property type="nucleotide sequence ID" value="NZ_JBHUII010000004.1"/>
</dbReference>
<dbReference type="Proteomes" id="UP001597294">
    <property type="component" value="Unassembled WGS sequence"/>
</dbReference>
<organism evidence="1 2">
    <name type="scientific">Kiloniella antarctica</name>
    <dbReference type="NCBI Taxonomy" id="1550907"/>
    <lineage>
        <taxon>Bacteria</taxon>
        <taxon>Pseudomonadati</taxon>
        <taxon>Pseudomonadota</taxon>
        <taxon>Alphaproteobacteria</taxon>
        <taxon>Rhodospirillales</taxon>
        <taxon>Kiloniellaceae</taxon>
        <taxon>Kiloniella</taxon>
    </lineage>
</organism>
<dbReference type="EMBL" id="JBHUII010000004">
    <property type="protein sequence ID" value="MFD2205726.1"/>
    <property type="molecule type" value="Genomic_DNA"/>
</dbReference>
<sequence length="469" mass="52844">MGSPLPSLQRFASLDSQSASSDVKAAVLAVIEDLRATVERTHDTAKSRKAIANLLDFLNGLQVGVHPGRSELAHSISQKILPLLYNQEPAKPIVVDNYQHLQAENMLVGYLSNQFAETLSFIQGQHPSHPGHGKGRRKEAVPPFCLFTPVYATGLRDLISQLLMARFRTQQIEKNIYEPMKRDYMGKGRNPESLFDDKQTYLDKTFCELFIWATEIEQTLNYRKGQNMPVPEDKNSNESQNYSKEESLVLELLDKLKLHSENNGYFLPRSAGFKLIGCLYQLDKKRFLKTFNELQNAVTHGEDHNYILRQVDGLANDMEPIDFDIIALSAYMIGEKKRCLSYGVLQDTCIGSSRSRAGMLEARPLISAELGRQPIHLAKNVLIAAENRMGNIKEFEDRLEDFHTNIKDISKLRFDQEINSCAGIFSCSTVTQPLAAWLGDGGGKEDEAFFRKQQAISAAKKLWATPSRN</sequence>